<feature type="domain" description="Ig-like" evidence="16">
    <location>
        <begin position="1221"/>
        <end position="1299"/>
    </location>
</feature>
<dbReference type="InterPro" id="IPR036116">
    <property type="entry name" value="FN3_sf"/>
</dbReference>
<reference evidence="19" key="2">
    <citation type="journal article" date="2013" name="Nat. Genet.">
        <title>The genome of the platyfish, Xiphophorus maculatus, provides insights into evolutionary adaptation and several complex traits.</title>
        <authorList>
            <person name="Schartl M."/>
            <person name="Walter R.B."/>
            <person name="Shen Y."/>
            <person name="Garcia T."/>
            <person name="Catchen J."/>
            <person name="Amores A."/>
            <person name="Braasch I."/>
            <person name="Chalopin D."/>
            <person name="Volff J.N."/>
            <person name="Lesch K.P."/>
            <person name="Bisazza A."/>
            <person name="Minx P."/>
            <person name="Hillier L."/>
            <person name="Wilson R.K."/>
            <person name="Fuerstenberg S."/>
            <person name="Boore J."/>
            <person name="Searle S."/>
            <person name="Postlethwait J.H."/>
            <person name="Warren W.C."/>
        </authorList>
    </citation>
    <scope>NUCLEOTIDE SEQUENCE [LARGE SCALE GENOMIC DNA]</scope>
    <source>
        <strain evidence="19">JP 163 A</strain>
    </source>
</reference>
<comment type="function">
    <text evidence="12">Core component of the 3M complex, a complex required to regulate microtubule dynamics and genome integrity. It is unclear how the 3M complex regulates microtubules, it could act by controlling the level of a microtubule stabilizer. Acts as a regulator of the Cul7-RING(FBXW8) ubiquitin-protein ligase, playing a critical role in the ubiquitin ligase pathway that regulates Golgi morphogenesis and dendrite patterning in brain. Required to localize CUL7 to the Golgi apparatus in neurons.</text>
</comment>
<dbReference type="FunFam" id="2.60.40.10:FF:002420">
    <property type="entry name" value="Obscurin-like 1b"/>
    <property type="match status" value="1"/>
</dbReference>
<feature type="domain" description="Ig-like" evidence="16">
    <location>
        <begin position="295"/>
        <end position="385"/>
    </location>
</feature>
<evidence type="ECO:0000256" key="9">
    <source>
        <dbReference type="ARBA" id="ARBA00023157"/>
    </source>
</evidence>
<evidence type="ECO:0000256" key="1">
    <source>
        <dbReference type="ARBA" id="ARBA00004123"/>
    </source>
</evidence>
<dbReference type="SMART" id="SM00409">
    <property type="entry name" value="IG"/>
    <property type="match status" value="19"/>
</dbReference>
<evidence type="ECO:0000313" key="18">
    <source>
        <dbReference type="Ensembl" id="ENSXMAP00000039895.1"/>
    </source>
</evidence>
<evidence type="ECO:0000259" key="16">
    <source>
        <dbReference type="PROSITE" id="PS50835"/>
    </source>
</evidence>
<dbReference type="InterPro" id="IPR007110">
    <property type="entry name" value="Ig-like_dom"/>
</dbReference>
<keyword evidence="8" id="KW-0333">Golgi apparatus</keyword>
<feature type="domain" description="Ig-like" evidence="16">
    <location>
        <begin position="163"/>
        <end position="250"/>
    </location>
</feature>
<evidence type="ECO:0000256" key="5">
    <source>
        <dbReference type="ARBA" id="ARBA00022490"/>
    </source>
</evidence>
<dbReference type="GO" id="GO:0005794">
    <property type="term" value="C:Golgi apparatus"/>
    <property type="evidence" value="ECO:0007669"/>
    <property type="project" value="UniProtKB-SubCell"/>
</dbReference>
<reference evidence="18" key="3">
    <citation type="submission" date="2025-08" db="UniProtKB">
        <authorList>
            <consortium name="Ensembl"/>
        </authorList>
    </citation>
    <scope>IDENTIFICATION</scope>
    <source>
        <strain evidence="18">JP 163 A</strain>
    </source>
</reference>
<dbReference type="GO" id="GO:0007030">
    <property type="term" value="P:Golgi organization"/>
    <property type="evidence" value="ECO:0007669"/>
    <property type="project" value="UniProtKB-ARBA"/>
</dbReference>
<feature type="domain" description="Ig-like" evidence="16">
    <location>
        <begin position="1141"/>
        <end position="1208"/>
    </location>
</feature>
<keyword evidence="5" id="KW-0963">Cytoplasm</keyword>
<dbReference type="InterPro" id="IPR013098">
    <property type="entry name" value="Ig_I-set"/>
</dbReference>
<feature type="domain" description="Ig-like" evidence="16">
    <location>
        <begin position="941"/>
        <end position="1030"/>
    </location>
</feature>
<feature type="domain" description="Ig-like" evidence="16">
    <location>
        <begin position="1303"/>
        <end position="1485"/>
    </location>
</feature>
<dbReference type="SUPFAM" id="SSF49265">
    <property type="entry name" value="Fibronectin type III"/>
    <property type="match status" value="1"/>
</dbReference>
<evidence type="ECO:0000256" key="12">
    <source>
        <dbReference type="ARBA" id="ARBA00057297"/>
    </source>
</evidence>
<comment type="similarity">
    <text evidence="4">Belongs to the protein kinase superfamily. CAMK Ser/Thr protein kinase family.</text>
</comment>
<dbReference type="PANTHER" id="PTHR35971">
    <property type="entry name" value="SI:DKEY-31G6.6"/>
    <property type="match status" value="1"/>
</dbReference>
<dbReference type="FunFam" id="2.60.40.10:FF:000050">
    <property type="entry name" value="Titin isoform B"/>
    <property type="match status" value="1"/>
</dbReference>
<evidence type="ECO:0000256" key="14">
    <source>
        <dbReference type="ARBA" id="ARBA00067525"/>
    </source>
</evidence>
<feature type="domain" description="Ig-like" evidence="16">
    <location>
        <begin position="8"/>
        <end position="98"/>
    </location>
</feature>
<dbReference type="PROSITE" id="PS50835">
    <property type="entry name" value="IG_LIKE"/>
    <property type="match status" value="13"/>
</dbReference>
<feature type="compositionally biased region" description="Polar residues" evidence="15">
    <location>
        <begin position="267"/>
        <end position="278"/>
    </location>
</feature>
<reference evidence="18" key="4">
    <citation type="submission" date="2025-09" db="UniProtKB">
        <authorList>
            <consortium name="Ensembl"/>
        </authorList>
    </citation>
    <scope>IDENTIFICATION</scope>
    <source>
        <strain evidence="18">JP 163 A</strain>
    </source>
</reference>
<dbReference type="CDD" id="cd00063">
    <property type="entry name" value="FN3"/>
    <property type="match status" value="1"/>
</dbReference>
<evidence type="ECO:0000256" key="10">
    <source>
        <dbReference type="ARBA" id="ARBA00023242"/>
    </source>
</evidence>
<keyword evidence="7" id="KW-0677">Repeat</keyword>
<evidence type="ECO:0000259" key="17">
    <source>
        <dbReference type="PROSITE" id="PS50853"/>
    </source>
</evidence>
<dbReference type="GO" id="GO:0048471">
    <property type="term" value="C:perinuclear region of cytoplasm"/>
    <property type="evidence" value="ECO:0007669"/>
    <property type="project" value="UniProtKB-SubCell"/>
</dbReference>
<evidence type="ECO:0000313" key="19">
    <source>
        <dbReference type="Proteomes" id="UP000002852"/>
    </source>
</evidence>
<dbReference type="FunFam" id="2.60.40.10:FF:000393">
    <property type="entry name" value="Putative obscurin-like protein 1"/>
    <property type="match status" value="1"/>
</dbReference>
<dbReference type="InterPro" id="IPR003598">
    <property type="entry name" value="Ig_sub2"/>
</dbReference>
<keyword evidence="6" id="KW-0597">Phosphoprotein</keyword>
<evidence type="ECO:0000256" key="4">
    <source>
        <dbReference type="ARBA" id="ARBA00006692"/>
    </source>
</evidence>
<dbReference type="GO" id="GO:0005634">
    <property type="term" value="C:nucleus"/>
    <property type="evidence" value="ECO:0007669"/>
    <property type="project" value="UniProtKB-SubCell"/>
</dbReference>
<dbReference type="Gene3D" id="2.60.40.10">
    <property type="entry name" value="Immunoglobulins"/>
    <property type="match status" value="20"/>
</dbReference>
<organism evidence="18 19">
    <name type="scientific">Xiphophorus maculatus</name>
    <name type="common">Southern platyfish</name>
    <name type="synonym">Platypoecilus maculatus</name>
    <dbReference type="NCBI Taxonomy" id="8083"/>
    <lineage>
        <taxon>Eukaryota</taxon>
        <taxon>Metazoa</taxon>
        <taxon>Chordata</taxon>
        <taxon>Craniata</taxon>
        <taxon>Vertebrata</taxon>
        <taxon>Euteleostomi</taxon>
        <taxon>Actinopterygii</taxon>
        <taxon>Neopterygii</taxon>
        <taxon>Teleostei</taxon>
        <taxon>Neoteleostei</taxon>
        <taxon>Acanthomorphata</taxon>
        <taxon>Ovalentaria</taxon>
        <taxon>Atherinomorphae</taxon>
        <taxon>Cyprinodontiformes</taxon>
        <taxon>Poeciliidae</taxon>
        <taxon>Poeciliinae</taxon>
        <taxon>Xiphophorus</taxon>
    </lineage>
</organism>
<dbReference type="CDD" id="cd00096">
    <property type="entry name" value="Ig"/>
    <property type="match status" value="2"/>
</dbReference>
<dbReference type="InterPro" id="IPR052385">
    <property type="entry name" value="Obscurin/Obscurin-like_Reg"/>
</dbReference>
<evidence type="ECO:0000256" key="2">
    <source>
        <dbReference type="ARBA" id="ARBA00004555"/>
    </source>
</evidence>
<comment type="subunit">
    <text evidence="13">Component of the 3M complex, composed of core components CUL7, CCDC8 and OBSL1. Interacts with CCDC8. Interacts with CUL7; the interaction is direct. Interacts with FBXW8. Interacts (via N-terminal Ig-like domain) with TTN/titin (via C-terminal Ig-like domain); the interaction is direct.</text>
</comment>
<dbReference type="FunFam" id="2.60.40.10:FF:001084">
    <property type="entry name" value="obscurin-like isoform X3"/>
    <property type="match status" value="2"/>
</dbReference>
<dbReference type="InterPro" id="IPR036179">
    <property type="entry name" value="Ig-like_dom_sf"/>
</dbReference>
<feature type="domain" description="Ig-like" evidence="16">
    <location>
        <begin position="1750"/>
        <end position="1834"/>
    </location>
</feature>
<dbReference type="FunFam" id="2.60.40.10:FF:001811">
    <property type="entry name" value="Obscurin like 1"/>
    <property type="match status" value="1"/>
</dbReference>
<protein>
    <recommendedName>
        <fullName evidence="14">Obscurin-like protein 1</fullName>
    </recommendedName>
</protein>
<feature type="domain" description="Ig-like" evidence="16">
    <location>
        <begin position="1032"/>
        <end position="1127"/>
    </location>
</feature>
<sequence length="1928" mass="215718">MDILGGAPRVLGYPRPIVAQFGADATLRCQIGGDPHPDVIWERKNIKILSEGRYKISEEGKAYLLTITGVTQQDAGQYICKARNSVGETYAAASLKVEGELLDNNGESIQSNSNGIKENGDFGETLNGYNMVQKEKEMNGDSKWRNQANDQRKEIDLTSNDKPRFLIKPLSLRVDRGEDAAFSCKIWGTPLPEVTWEKDGKKLNDIFENSHFSVSIQDGGWFQLKIYRTRMPDKGVYTCKAVNSYGEALAGAVLLVEPIPEREESKTSSISHVGSQRSPKQRGGRFSLSKLAEEPPINPSKVKKFVVTEGKHAKFRCFVTGKPKPEIIWKKDGVPLEPDRRHLVFEDREGYYTLKVLYCKMQDTGLYVCAASNTLGNTLSAVHLTVKGPAVRFRRPLKDVEVKERDVAVLECEVPDEMIPAAWYLEDQRLMPSSKYGMEQKGTRRRLTIHNVGMDDDGVYLCEMPDGAKSIAELAVKGTIVCKLPRKLEVLEGENAAFCVEVENDEMEVHWFKDGLMLHETHQTILKAFGKTHILVFVNVACHDSGVVTFVAGRSKSSSRLKVKATRHSPPICPADVKMDIDRPNSALFSWVPAPNSQTTTRSMFVLERAEIGSQEWQKCFTSETVTSAEVSGDSVPCEGDYRFRVCCVNKYGRSGHVEFPKVVHLVPGPKIHKHLQGCEVMEGEDAQFSIELSAPMVGTWFLNSSQLQHGGRYSVQLNQAKHSLVIHEAGTADDTAEITFIANGVRDSAVLKVKPAVFKFVPLSDLESSKRVETGDAIVLYCEVTHPFAKVTWFKNGEKLQVSDGLNIQSDGKMRRIVIQSAEASDSGVYTCQTSGDVIKFNVDVEGPPVEFSPASQEELHKNGMELDPVVLLCHVSREDAEAAWYKDGCEIRASDNITLQVEGTMRRLIIRSAEASDAGLYTCKSGNNSLEFTVNVREPPVTIVEPKDDIVMTCYISEEINLQCELSRSNGKVCWFKDGQEVQESDNIQLRSEGPYRRLTILCGSGADSGEYVCETDGDSIFFQITVTEPPVSIVGNSCDPDYQELMEGDDLILACELSRANAPVQWYCNDRLLTSDSRTIIECYGSLRKLIISNIQPSDSGKYVCDAVNDKMVNIIRVQEPPVTFVNKEDDVVVTGYEAESVTLMSYVSKESAVARWLKDWTPVEGERFRELMDGHKRSLTIQPLRRSDAGEYTCDVNTDQMHFSLLVKEMRIKFVRPLYDTVAHADGMVTLHCEVCKPKADVQWLKNGIEVVGSRRFSIRADGVERSLTIHRLTHEDAGQYACESRDDRTAAMLRVEMPRVVEFLTELHNTTVLEGEDATFKCVVSPEDVSLLWLMDNEPMTIGDRFQASRNGLCHTLVIKKCQMIDCSRITAEAEGKMSKASLKVQEAQVMFTKKMEPVTAEEFEEATLETEISLETGEVQWMRQGVVIQSGPRHTLAQNGCKRSLTIHKLNLSDRGTYRCETLHDRTQVKLNVEPRKISICKGLTDQETFERETASFEVELSHIDVEGIWQKDGIRVKPNNQFRVSINGLVHSLTLTNLTLEDTGTIVFSAEGARSTARLTIKETPVAILKPLVDVRVEEEFPVTLECEFSRQNVEVRWFKNGNELKPGKDHRIYSMGRKRFCQILQCSVADSGSYTCDTGEISTFCSLEVYEHKLEIVQDLEDLYIQEDQNAVFMCELSLEDVAGEWYKNGHKIRPSSTTKIRTEGPKHFLLICNVKAEDAGDVQFVARDVKSTAYLEVEELPVSIVKPLRDRTALETHRVILECTVSSPRCSATWYKGKQELHPSDRMEIITEDCSHKLVIHQVAVEDEGTYSIEVGEHTSKAKLMVEAKALVMVTELENVQVTEPESASFQCEVSVDINKPPVWTLNGVTLRSCPAVRLEDHGTVHRLTLRDTSVDMSGTVKFTLGKAKSSATFTVVGK</sequence>
<evidence type="ECO:0000256" key="11">
    <source>
        <dbReference type="ARBA" id="ARBA00023319"/>
    </source>
</evidence>
<reference evidence="19" key="1">
    <citation type="submission" date="2012-01" db="EMBL/GenBank/DDBJ databases">
        <authorList>
            <person name="Walter R."/>
            <person name="Schartl M."/>
            <person name="Warren W."/>
        </authorList>
    </citation>
    <scope>NUCLEOTIDE SEQUENCE [LARGE SCALE GENOMIC DNA]</scope>
    <source>
        <strain evidence="19">JP 163 A</strain>
    </source>
</reference>
<feature type="domain" description="Ig-like" evidence="16">
    <location>
        <begin position="849"/>
        <end position="937"/>
    </location>
</feature>
<dbReference type="Pfam" id="PF07679">
    <property type="entry name" value="I-set"/>
    <property type="match status" value="15"/>
</dbReference>
<proteinExistence type="inferred from homology"/>
<keyword evidence="9" id="KW-1015">Disulfide bond</keyword>
<evidence type="ECO:0000256" key="8">
    <source>
        <dbReference type="ARBA" id="ARBA00023034"/>
    </source>
</evidence>
<dbReference type="SMART" id="SM00408">
    <property type="entry name" value="IGc2"/>
    <property type="match status" value="13"/>
</dbReference>
<dbReference type="FunFam" id="2.60.40.10:FF:000464">
    <property type="entry name" value="Putative obscurin-like protein 1"/>
    <property type="match status" value="1"/>
</dbReference>
<dbReference type="GO" id="GO:0050775">
    <property type="term" value="P:positive regulation of dendrite morphogenesis"/>
    <property type="evidence" value="ECO:0007669"/>
    <property type="project" value="UniProtKB-ARBA"/>
</dbReference>
<evidence type="ECO:0000256" key="7">
    <source>
        <dbReference type="ARBA" id="ARBA00022737"/>
    </source>
</evidence>
<evidence type="ECO:0000256" key="6">
    <source>
        <dbReference type="ARBA" id="ARBA00022553"/>
    </source>
</evidence>
<accession>A0A3B5RAF3</accession>
<keyword evidence="19" id="KW-1185">Reference proteome</keyword>
<dbReference type="InterPro" id="IPR003599">
    <property type="entry name" value="Ig_sub"/>
</dbReference>
<evidence type="ECO:0000256" key="15">
    <source>
        <dbReference type="SAM" id="MobiDB-lite"/>
    </source>
</evidence>
<evidence type="ECO:0000256" key="3">
    <source>
        <dbReference type="ARBA" id="ARBA00004556"/>
    </source>
</evidence>
<dbReference type="PANTHER" id="PTHR35971:SF3">
    <property type="entry name" value="OBSCURIN-LIKE PROTEIN 1 ISOFORM X1"/>
    <property type="match status" value="1"/>
</dbReference>
<dbReference type="Ensembl" id="ENSXMAT00000032295.1">
    <property type="protein sequence ID" value="ENSXMAP00000039895.1"/>
    <property type="gene ID" value="ENSXMAG00000000533.2"/>
</dbReference>
<dbReference type="SUPFAM" id="SSF48726">
    <property type="entry name" value="Immunoglobulin"/>
    <property type="match status" value="19"/>
</dbReference>
<keyword evidence="11" id="KW-0393">Immunoglobulin domain</keyword>
<feature type="domain" description="Ig-like" evidence="16">
    <location>
        <begin position="756"/>
        <end position="845"/>
    </location>
</feature>
<dbReference type="FunFam" id="2.60.40.10:FF:000502">
    <property type="entry name" value="obscurin-like protein 1 isoform X2"/>
    <property type="match status" value="1"/>
</dbReference>
<dbReference type="InterPro" id="IPR003961">
    <property type="entry name" value="FN3_dom"/>
</dbReference>
<comment type="subcellular location">
    <subcellularLocation>
        <location evidence="3">Cytoplasm</location>
        <location evidence="3">Perinuclear region</location>
    </subcellularLocation>
    <subcellularLocation>
        <location evidence="2">Golgi apparatus</location>
    </subcellularLocation>
    <subcellularLocation>
        <location evidence="1">Nucleus</location>
    </subcellularLocation>
</comment>
<keyword evidence="10" id="KW-0539">Nucleus</keyword>
<evidence type="ECO:0000256" key="13">
    <source>
        <dbReference type="ARBA" id="ARBA00063153"/>
    </source>
</evidence>
<name>A0A3B5RAF3_XIPMA</name>
<feature type="domain" description="Ig-like" evidence="16">
    <location>
        <begin position="1572"/>
        <end position="1644"/>
    </location>
</feature>
<feature type="domain" description="Fibronectin type-III" evidence="17">
    <location>
        <begin position="573"/>
        <end position="669"/>
    </location>
</feature>
<feature type="domain" description="Ig-like" evidence="16">
    <location>
        <begin position="389"/>
        <end position="475"/>
    </location>
</feature>
<dbReference type="PROSITE" id="PS50853">
    <property type="entry name" value="FN3"/>
    <property type="match status" value="1"/>
</dbReference>
<feature type="region of interest" description="Disordered" evidence="15">
    <location>
        <begin position="265"/>
        <end position="292"/>
    </location>
</feature>
<dbReference type="InterPro" id="IPR013783">
    <property type="entry name" value="Ig-like_fold"/>
</dbReference>
<dbReference type="Proteomes" id="UP000002852">
    <property type="component" value="Unassembled WGS sequence"/>
</dbReference>
<dbReference type="FunFam" id="2.60.40.10:FF:000211">
    <property type="entry name" value="Obscurin-like protein 1"/>
    <property type="match status" value="6"/>
</dbReference>
<dbReference type="FunFam" id="2.60.40.10:FF:001752">
    <property type="entry name" value="obscurin-like isoform X3"/>
    <property type="match status" value="1"/>
</dbReference>
<dbReference type="FunFam" id="2.60.40.10:FF:000241">
    <property type="entry name" value="obscurin-like protein 1 isoform X2"/>
    <property type="match status" value="1"/>
</dbReference>
<dbReference type="GeneTree" id="ENSGT00940000156702"/>